<feature type="compositionally biased region" description="Basic and acidic residues" evidence="4">
    <location>
        <begin position="1083"/>
        <end position="1094"/>
    </location>
</feature>
<feature type="domain" description="Integrase catalytic" evidence="7">
    <location>
        <begin position="766"/>
        <end position="925"/>
    </location>
</feature>
<keyword evidence="3" id="KW-0863">Zinc-finger</keyword>
<accession>A0A8B6C6J2</accession>
<dbReference type="Pfam" id="PF00665">
    <property type="entry name" value="rve"/>
    <property type="match status" value="1"/>
</dbReference>
<dbReference type="SUPFAM" id="SSF50630">
    <property type="entry name" value="Acid proteases"/>
    <property type="match status" value="1"/>
</dbReference>
<dbReference type="PROSITE" id="PS50297">
    <property type="entry name" value="ANK_REP_REGION"/>
    <property type="match status" value="2"/>
</dbReference>
<dbReference type="GO" id="GO:0004190">
    <property type="term" value="F:aspartic-type endopeptidase activity"/>
    <property type="evidence" value="ECO:0007669"/>
    <property type="project" value="InterPro"/>
</dbReference>
<dbReference type="PROSITE" id="PS50088">
    <property type="entry name" value="ANK_REPEAT"/>
    <property type="match status" value="2"/>
</dbReference>
<dbReference type="Gene3D" id="2.40.70.10">
    <property type="entry name" value="Acid Proteases"/>
    <property type="match status" value="1"/>
</dbReference>
<feature type="compositionally biased region" description="Basic residues" evidence="4">
    <location>
        <begin position="599"/>
        <end position="610"/>
    </location>
</feature>
<keyword evidence="1" id="KW-0378">Hydrolase</keyword>
<dbReference type="InterPro" id="IPR041588">
    <property type="entry name" value="Integrase_H2C2"/>
</dbReference>
<dbReference type="InterPro" id="IPR012337">
    <property type="entry name" value="RNaseH-like_sf"/>
</dbReference>
<sequence length="1521" mass="171358">MQERLRMRHSYFFDSGADIRKTNREVHTSLHLAKTVGKIVEESILNALVEDAIGTNEGSNVTESTEDNCQKHDTSNSIQDGLTPLYEACVQGDIETAKSLTRIRADVNMQTISGDMPLVASCQHGHVFLIQTLLKNGANISQALNCAVQKDCDRAVKVLLYKSGDLRYRGVDGKSLITLDIHLITEASGASGDQKCVSGGIRTHASEETGTLGPKIGASDNPAVVASDVRVKGVGCMLIRGQIEGALVIWKIDTGAKSTFISKNTYDMMVDKPALHPVGGNYVAANGQKLDCLGKAKMILTFHNQVFEHEVVVGGVSCNLIGEDFISTYRCVWDHDEASFIIKGSRIPLEGGDVSNRPGRVIALENMLVSAGHEAIIKSGVTNRAGITEESSLIGILTPERPFLEKYGLAIARTLVDAANDIVYTRVFNPGPNDVVVYKHTHMALFTPVSRIGHTFNLNKSKDPVLQVNVAPISNMAATIPEHLNAVLERGCSHLNEEQKIKFKNFLLKNQECFAKPGEICKQCEMPWNYVYDGPNEFEIEHMKESKTVGMVSDDDDLEHRDLEDPEASCPSPRRLPDISDGATPGLGNDVSGETPTLRRGRKPNRPKPAKNKDEPSIDLSLNSIREKQEADGTLKQILDFKMKDEKPKWEEISREGTALKFWLARWEILEIKNDVLCMYWEDNTESARWKICLPKILAETVLWYLHDNKTAGHVGIKKTCEKAKLSPFYWQNMQESVRNYVNKCEICGERKNPPNKKRHFMKSYVVGSPFERIATDIAGPFPITDHKNKYILVIGDYFSKLTEAYAIPDTLTTTIADILVRTWVKRYGCPLEIHSDQGRQYESAMFKEVCQLLGINKTRTTPLHPRSDGMIERMNRSINDMLSKYIKSCQRDWDLYLDFLTMAYNSTPHESTGISPHKLVYGQEKRLPLEIITEPIDENTEEPQFASDYVQELEERLRKAHDYARQHLKISAERQKLLYNARVKPKNYEVGDLVWRNQKKNTPGLKLKISRQWTGPWAVVDKFSEVIFKIQHSQKSPPVIIHGDNLKPYRGNKKLDWVAKIPRKQVPAVFPTLSRFIEDKVDQTGKQHTEKQVGGEIPTSPLIENKEKSELNNSPDVDYAISPNDSGTSPSTIRSPGVLRTRVRYLCKPLRGKITGPEHKQQTRKGRAVKIPARFKDFIHLVEENEAKMDNNNNEKHICEDCGQQYANKRNLRRHRNQVHDEQVSYVKCPELRCNKFYYRKEYLALHLECVHGFGHNGAKEKVRQTKMEKGNRSELEPRRKVRKMSATCTSSTLGVSVDGPSSIDNTEGAVGGEPPAQSKVTVESVQCVDFLEVHADSSEFDDEQSKSVNSVEQEGETFLELLDSLKELSDNYSSSSHVTSDPVDETPITSGPSTSVRIHPEDEQVAGSSGLSYGEVYQSESEDEADNNEEVEEISDYFETVETISITLITTKHFQGSTGNLLSERREHRFESSLHHDPRDLDWDRFFGDVQEEIIKHAQEDHRREAEVEELSDDNAEAE</sequence>
<feature type="region of interest" description="Disordered" evidence="4">
    <location>
        <begin position="1373"/>
        <end position="1412"/>
    </location>
</feature>
<evidence type="ECO:0000313" key="8">
    <source>
        <dbReference type="EMBL" id="VDI00259.1"/>
    </source>
</evidence>
<protein>
    <recommendedName>
        <fullName evidence="10">Integrase catalytic domain-containing protein</fullName>
    </recommendedName>
</protein>
<feature type="region of interest" description="Disordered" evidence="4">
    <location>
        <begin position="1262"/>
        <end position="1285"/>
    </location>
</feature>
<dbReference type="PROSITE" id="PS50157">
    <property type="entry name" value="ZINC_FINGER_C2H2_2"/>
    <property type="match status" value="2"/>
</dbReference>
<evidence type="ECO:0000259" key="7">
    <source>
        <dbReference type="PROSITE" id="PS50994"/>
    </source>
</evidence>
<dbReference type="EMBL" id="UYJE01001224">
    <property type="protein sequence ID" value="VDI00259.1"/>
    <property type="molecule type" value="Genomic_DNA"/>
</dbReference>
<evidence type="ECO:0000313" key="9">
    <source>
        <dbReference type="Proteomes" id="UP000596742"/>
    </source>
</evidence>
<feature type="repeat" description="ANK" evidence="2">
    <location>
        <begin position="80"/>
        <end position="112"/>
    </location>
</feature>
<dbReference type="InterPro" id="IPR013087">
    <property type="entry name" value="Znf_C2H2_type"/>
</dbReference>
<dbReference type="Pfam" id="PF17921">
    <property type="entry name" value="Integrase_H2C2"/>
    <property type="match status" value="1"/>
</dbReference>
<evidence type="ECO:0000259" key="6">
    <source>
        <dbReference type="PROSITE" id="PS50175"/>
    </source>
</evidence>
<comment type="caution">
    <text evidence="8">The sequence shown here is derived from an EMBL/GenBank/DDBJ whole genome shotgun (WGS) entry which is preliminary data.</text>
</comment>
<dbReference type="InterPro" id="IPR021109">
    <property type="entry name" value="Peptidase_aspartic_dom_sf"/>
</dbReference>
<keyword evidence="2" id="KW-0040">ANK repeat</keyword>
<feature type="region of interest" description="Disordered" evidence="4">
    <location>
        <begin position="1083"/>
        <end position="1115"/>
    </location>
</feature>
<feature type="domain" description="C2H2-type" evidence="5">
    <location>
        <begin position="1198"/>
        <end position="1226"/>
    </location>
</feature>
<dbReference type="PROSITE" id="PS00028">
    <property type="entry name" value="ZINC_FINGER_C2H2_1"/>
    <property type="match status" value="2"/>
</dbReference>
<feature type="region of interest" description="Disordered" evidence="4">
    <location>
        <begin position="557"/>
        <end position="620"/>
    </location>
</feature>
<organism evidence="8 9">
    <name type="scientific">Mytilus galloprovincialis</name>
    <name type="common">Mediterranean mussel</name>
    <dbReference type="NCBI Taxonomy" id="29158"/>
    <lineage>
        <taxon>Eukaryota</taxon>
        <taxon>Metazoa</taxon>
        <taxon>Spiralia</taxon>
        <taxon>Lophotrochozoa</taxon>
        <taxon>Mollusca</taxon>
        <taxon>Bivalvia</taxon>
        <taxon>Autobranchia</taxon>
        <taxon>Pteriomorphia</taxon>
        <taxon>Mytilida</taxon>
        <taxon>Mytiloidea</taxon>
        <taxon>Mytilidae</taxon>
        <taxon>Mytilinae</taxon>
        <taxon>Mytilus</taxon>
    </lineage>
</organism>
<dbReference type="FunFam" id="3.30.420.10:FF:000032">
    <property type="entry name" value="Retrovirus-related Pol polyprotein from transposon 297-like Protein"/>
    <property type="match status" value="1"/>
</dbReference>
<keyword evidence="3" id="KW-0862">Zinc</keyword>
<dbReference type="Gene3D" id="3.30.420.10">
    <property type="entry name" value="Ribonuclease H-like superfamily/Ribonuclease H"/>
    <property type="match status" value="1"/>
</dbReference>
<dbReference type="InterPro" id="IPR050951">
    <property type="entry name" value="Retrovirus_Pol_polyprotein"/>
</dbReference>
<dbReference type="SUPFAM" id="SSF53098">
    <property type="entry name" value="Ribonuclease H-like"/>
    <property type="match status" value="1"/>
</dbReference>
<feature type="domain" description="C2H2-type" evidence="5">
    <location>
        <begin position="1228"/>
        <end position="1262"/>
    </location>
</feature>
<name>A0A8B6C6J2_MYTGA</name>
<dbReference type="Pfam" id="PF22938">
    <property type="entry name" value="Integrase_p58_C"/>
    <property type="match status" value="1"/>
</dbReference>
<evidence type="ECO:0008006" key="10">
    <source>
        <dbReference type="Google" id="ProtNLM"/>
    </source>
</evidence>
<dbReference type="GO" id="GO:0003676">
    <property type="term" value="F:nucleic acid binding"/>
    <property type="evidence" value="ECO:0007669"/>
    <property type="project" value="InterPro"/>
</dbReference>
<dbReference type="SMART" id="SM00355">
    <property type="entry name" value="ZnF_C2H2"/>
    <property type="match status" value="2"/>
</dbReference>
<feature type="compositionally biased region" description="Basic and acidic residues" evidence="4">
    <location>
        <begin position="1262"/>
        <end position="1280"/>
    </location>
</feature>
<dbReference type="Gene3D" id="1.10.340.70">
    <property type="match status" value="1"/>
</dbReference>
<dbReference type="GO" id="GO:0006508">
    <property type="term" value="P:proteolysis"/>
    <property type="evidence" value="ECO:0007669"/>
    <property type="project" value="InterPro"/>
</dbReference>
<dbReference type="GO" id="GO:0015074">
    <property type="term" value="P:DNA integration"/>
    <property type="evidence" value="ECO:0007669"/>
    <property type="project" value="InterPro"/>
</dbReference>
<dbReference type="GO" id="GO:0008270">
    <property type="term" value="F:zinc ion binding"/>
    <property type="evidence" value="ECO:0007669"/>
    <property type="project" value="UniProtKB-KW"/>
</dbReference>
<reference evidence="8" key="1">
    <citation type="submission" date="2018-11" db="EMBL/GenBank/DDBJ databases">
        <authorList>
            <person name="Alioto T."/>
            <person name="Alioto T."/>
        </authorList>
    </citation>
    <scope>NUCLEOTIDE SEQUENCE</scope>
</reference>
<dbReference type="OrthoDB" id="6745242at2759"/>
<dbReference type="SMART" id="SM00248">
    <property type="entry name" value="ANK"/>
    <property type="match status" value="2"/>
</dbReference>
<dbReference type="Pfam" id="PF12796">
    <property type="entry name" value="Ank_2"/>
    <property type="match status" value="1"/>
</dbReference>
<evidence type="ECO:0000256" key="2">
    <source>
        <dbReference type="PROSITE-ProRule" id="PRU00023"/>
    </source>
</evidence>
<dbReference type="Gene3D" id="1.25.40.20">
    <property type="entry name" value="Ankyrin repeat-containing domain"/>
    <property type="match status" value="1"/>
</dbReference>
<evidence type="ECO:0000256" key="3">
    <source>
        <dbReference type="PROSITE-ProRule" id="PRU00042"/>
    </source>
</evidence>
<keyword evidence="3" id="KW-0479">Metal-binding</keyword>
<gene>
    <name evidence="8" type="ORF">MGAL_10B092641</name>
</gene>
<feature type="domain" description="Peptidase A2" evidence="6">
    <location>
        <begin position="252"/>
        <end position="325"/>
    </location>
</feature>
<evidence type="ECO:0000256" key="4">
    <source>
        <dbReference type="SAM" id="MobiDB-lite"/>
    </source>
</evidence>
<dbReference type="PANTHER" id="PTHR37984:SF15">
    <property type="entry name" value="INTEGRASE CATALYTIC DOMAIN-CONTAINING PROTEIN"/>
    <property type="match status" value="1"/>
</dbReference>
<dbReference type="FunFam" id="1.10.340.70:FF:000001">
    <property type="entry name" value="Retrovirus-related Pol polyprotein from transposon gypsy-like Protein"/>
    <property type="match status" value="1"/>
</dbReference>
<dbReference type="InterPro" id="IPR054465">
    <property type="entry name" value="Integrase_p58-like_C"/>
</dbReference>
<dbReference type="InterPro" id="IPR001995">
    <property type="entry name" value="Peptidase_A2_cat"/>
</dbReference>
<feature type="compositionally biased region" description="Polar residues" evidence="4">
    <location>
        <begin position="1389"/>
        <end position="1398"/>
    </location>
</feature>
<dbReference type="Proteomes" id="UP000596742">
    <property type="component" value="Unassembled WGS sequence"/>
</dbReference>
<feature type="region of interest" description="Disordered" evidence="4">
    <location>
        <begin position="1501"/>
        <end position="1521"/>
    </location>
</feature>
<feature type="repeat" description="ANK" evidence="2">
    <location>
        <begin position="113"/>
        <end position="145"/>
    </location>
</feature>
<dbReference type="InterPro" id="IPR001584">
    <property type="entry name" value="Integrase_cat-core"/>
</dbReference>
<keyword evidence="9" id="KW-1185">Reference proteome</keyword>
<feature type="compositionally biased region" description="Acidic residues" evidence="4">
    <location>
        <begin position="1509"/>
        <end position="1521"/>
    </location>
</feature>
<proteinExistence type="predicted"/>
<evidence type="ECO:0000259" key="5">
    <source>
        <dbReference type="PROSITE" id="PS50157"/>
    </source>
</evidence>
<dbReference type="PROSITE" id="PS50994">
    <property type="entry name" value="INTEGRASE"/>
    <property type="match status" value="1"/>
</dbReference>
<dbReference type="InterPro" id="IPR002110">
    <property type="entry name" value="Ankyrin_rpt"/>
</dbReference>
<dbReference type="Gene3D" id="3.30.160.60">
    <property type="entry name" value="Classic Zinc Finger"/>
    <property type="match status" value="1"/>
</dbReference>
<evidence type="ECO:0000256" key="1">
    <source>
        <dbReference type="ARBA" id="ARBA00022801"/>
    </source>
</evidence>
<dbReference type="SUPFAM" id="SSF48403">
    <property type="entry name" value="Ankyrin repeat"/>
    <property type="match status" value="1"/>
</dbReference>
<dbReference type="PROSITE" id="PS50175">
    <property type="entry name" value="ASP_PROT_RETROV"/>
    <property type="match status" value="1"/>
</dbReference>
<dbReference type="InterPro" id="IPR036770">
    <property type="entry name" value="Ankyrin_rpt-contain_sf"/>
</dbReference>
<dbReference type="InterPro" id="IPR036397">
    <property type="entry name" value="RNaseH_sf"/>
</dbReference>
<dbReference type="PANTHER" id="PTHR37984">
    <property type="entry name" value="PROTEIN CBG26694"/>
    <property type="match status" value="1"/>
</dbReference>